<evidence type="ECO:0000313" key="7">
    <source>
        <dbReference type="Proteomes" id="UP000814176"/>
    </source>
</evidence>
<keyword evidence="7" id="KW-1185">Reference proteome</keyword>
<evidence type="ECO:0000259" key="5">
    <source>
        <dbReference type="PROSITE" id="PS50865"/>
    </source>
</evidence>
<protein>
    <recommendedName>
        <fullName evidence="5">MYND-type domain-containing protein</fullName>
    </recommendedName>
</protein>
<accession>A0ABQ8K979</accession>
<evidence type="ECO:0000256" key="1">
    <source>
        <dbReference type="ARBA" id="ARBA00022723"/>
    </source>
</evidence>
<organism evidence="6 7">
    <name type="scientific">Rhodofomes roseus</name>
    <dbReference type="NCBI Taxonomy" id="34475"/>
    <lineage>
        <taxon>Eukaryota</taxon>
        <taxon>Fungi</taxon>
        <taxon>Dikarya</taxon>
        <taxon>Basidiomycota</taxon>
        <taxon>Agaricomycotina</taxon>
        <taxon>Agaricomycetes</taxon>
        <taxon>Polyporales</taxon>
        <taxon>Rhodofomes</taxon>
    </lineage>
</organism>
<evidence type="ECO:0000313" key="6">
    <source>
        <dbReference type="EMBL" id="KAH9833667.1"/>
    </source>
</evidence>
<dbReference type="SUPFAM" id="SSF144232">
    <property type="entry name" value="HIT/MYND zinc finger-like"/>
    <property type="match status" value="1"/>
</dbReference>
<dbReference type="EMBL" id="JADCUA010000017">
    <property type="protein sequence ID" value="KAH9833667.1"/>
    <property type="molecule type" value="Genomic_DNA"/>
</dbReference>
<reference evidence="6 7" key="1">
    <citation type="journal article" date="2021" name="Environ. Microbiol.">
        <title>Gene family expansions and transcriptome signatures uncover fungal adaptations to wood decay.</title>
        <authorList>
            <person name="Hage H."/>
            <person name="Miyauchi S."/>
            <person name="Viragh M."/>
            <person name="Drula E."/>
            <person name="Min B."/>
            <person name="Chaduli D."/>
            <person name="Navarro D."/>
            <person name="Favel A."/>
            <person name="Norest M."/>
            <person name="Lesage-Meessen L."/>
            <person name="Balint B."/>
            <person name="Merenyi Z."/>
            <person name="de Eugenio L."/>
            <person name="Morin E."/>
            <person name="Martinez A.T."/>
            <person name="Baldrian P."/>
            <person name="Stursova M."/>
            <person name="Martinez M.J."/>
            <person name="Novotny C."/>
            <person name="Magnuson J.K."/>
            <person name="Spatafora J.W."/>
            <person name="Maurice S."/>
            <person name="Pangilinan J."/>
            <person name="Andreopoulos W."/>
            <person name="LaButti K."/>
            <person name="Hundley H."/>
            <person name="Na H."/>
            <person name="Kuo A."/>
            <person name="Barry K."/>
            <person name="Lipzen A."/>
            <person name="Henrissat B."/>
            <person name="Riley R."/>
            <person name="Ahrendt S."/>
            <person name="Nagy L.G."/>
            <person name="Grigoriev I.V."/>
            <person name="Martin F."/>
            <person name="Rosso M.N."/>
        </authorList>
    </citation>
    <scope>NUCLEOTIDE SEQUENCE [LARGE SCALE GENOMIC DNA]</scope>
    <source>
        <strain evidence="6 7">CIRM-BRFM 1785</strain>
    </source>
</reference>
<gene>
    <name evidence="6" type="ORF">C8Q71DRAFT_772014</name>
</gene>
<dbReference type="InterPro" id="IPR002893">
    <property type="entry name" value="Znf_MYND"/>
</dbReference>
<proteinExistence type="predicted"/>
<dbReference type="RefSeq" id="XP_047776383.1">
    <property type="nucleotide sequence ID" value="XM_047924381.1"/>
</dbReference>
<keyword evidence="3" id="KW-0862">Zinc</keyword>
<dbReference type="GeneID" id="72005113"/>
<dbReference type="Pfam" id="PF01753">
    <property type="entry name" value="zf-MYND"/>
    <property type="match status" value="1"/>
</dbReference>
<keyword evidence="1" id="KW-0479">Metal-binding</keyword>
<evidence type="ECO:0000256" key="4">
    <source>
        <dbReference type="PROSITE-ProRule" id="PRU00134"/>
    </source>
</evidence>
<evidence type="ECO:0000256" key="2">
    <source>
        <dbReference type="ARBA" id="ARBA00022771"/>
    </source>
</evidence>
<dbReference type="Proteomes" id="UP000814176">
    <property type="component" value="Unassembled WGS sequence"/>
</dbReference>
<name>A0ABQ8K979_9APHY</name>
<feature type="domain" description="MYND-type" evidence="5">
    <location>
        <begin position="5"/>
        <end position="43"/>
    </location>
</feature>
<keyword evidence="2 4" id="KW-0863">Zinc-finger</keyword>
<dbReference type="Gene3D" id="6.10.140.2220">
    <property type="match status" value="1"/>
</dbReference>
<sequence>MVLFCAKCPKYAKRRCKACHISSAHYCSKDCQEQDWPEHKFECASKSSSDIDTADRLVRAAHRRRLPHDMDTLKDYGFVRAAMVDNIHELMDFWAEFIVSLEISSGSIRNWRRDGILCQIIELGYNETGRASRSQAFKWFQGHQWIIDPRMGPPRNLGQERQAVDARFRLWTGLPEVAFRDHDAVRPTWSQNKRTCYDFSSQVFNHFALLPPAAIWIDFGFCVCSNGRQEKKLEDIYKRFFELHTFEEFCSARENGTLVSLIDPLLPAFGWRKRTELLDVLQNHSSSSNFKLVWSLKAAILSDFPPAFLQEPCKPMLREYGFYNVRTADEAKELKRLYRRLFLDANVRPLKLHEVATAGELYSFANYVLGFGKEERALFGRLLRKRAADSPAHCSSTQELNRCPWEVLQYLPSNHYH</sequence>
<evidence type="ECO:0000256" key="3">
    <source>
        <dbReference type="ARBA" id="ARBA00022833"/>
    </source>
</evidence>
<comment type="caution">
    <text evidence="6">The sequence shown here is derived from an EMBL/GenBank/DDBJ whole genome shotgun (WGS) entry which is preliminary data.</text>
</comment>
<dbReference type="PROSITE" id="PS50865">
    <property type="entry name" value="ZF_MYND_2"/>
    <property type="match status" value="1"/>
</dbReference>